<keyword evidence="2" id="KW-0833">Ubl conjugation pathway</keyword>
<dbReference type="OrthoDB" id="47801at2759"/>
<evidence type="ECO:0000256" key="2">
    <source>
        <dbReference type="ARBA" id="ARBA00022786"/>
    </source>
</evidence>
<evidence type="ECO:0000259" key="3">
    <source>
        <dbReference type="PROSITE" id="PS50127"/>
    </source>
</evidence>
<reference evidence="4 5" key="1">
    <citation type="submission" date="2015-10" db="EMBL/GenBank/DDBJ databases">
        <title>Full genome of DAOMC 229536 Phialocephala scopiformis, a fungal endophyte of spruce producing the potent anti-insectan compound rugulosin.</title>
        <authorList>
            <consortium name="DOE Joint Genome Institute"/>
            <person name="Walker A.K."/>
            <person name="Frasz S.L."/>
            <person name="Seifert K.A."/>
            <person name="Miller J.D."/>
            <person name="Mondo S.J."/>
            <person name="Labutti K."/>
            <person name="Lipzen A."/>
            <person name="Dockter R."/>
            <person name="Kennedy M."/>
            <person name="Grigoriev I.V."/>
            <person name="Spatafora J.W."/>
        </authorList>
    </citation>
    <scope>NUCLEOTIDE SEQUENCE [LARGE SCALE GENOMIC DNA]</scope>
    <source>
        <strain evidence="4 5">CBS 120377</strain>
    </source>
</reference>
<dbReference type="EMBL" id="KQ947435">
    <property type="protein sequence ID" value="KUJ08581.1"/>
    <property type="molecule type" value="Genomic_DNA"/>
</dbReference>
<protein>
    <submittedName>
        <fullName evidence="4">UBC-like protein</fullName>
    </submittedName>
</protein>
<dbReference type="AlphaFoldDB" id="A0A132B888"/>
<dbReference type="STRING" id="149040.A0A132B888"/>
<keyword evidence="1" id="KW-0808">Transferase</keyword>
<dbReference type="InterPro" id="IPR000608">
    <property type="entry name" value="UBC"/>
</dbReference>
<sequence length="231" mass="25965">MSALMKEIASLTTSLPPGIFLKISESRPDVMKALIAGVEGSVYEGGLFAFDIALPQDWPVDPPRVHFVLEGHDSHRDGFNPNLYATGELCLSLLNTFPACSPEQKWQPNRSTLSSVFVSIQAMILGTSNPHANEVGCDKETEESSAYARQYNDGARRQVVQYAILYWLRSSSAKRSIWYDIAEQYYKNKRKEVIARVKYLGGRDNEIWMAAKDVEKCLGGYSSTSYQSRHR</sequence>
<dbReference type="PROSITE" id="PS50127">
    <property type="entry name" value="UBC_2"/>
    <property type="match status" value="1"/>
</dbReference>
<dbReference type="InParanoid" id="A0A132B888"/>
<accession>A0A132B888</accession>
<evidence type="ECO:0000313" key="4">
    <source>
        <dbReference type="EMBL" id="KUJ08581.1"/>
    </source>
</evidence>
<feature type="domain" description="UBC core" evidence="3">
    <location>
        <begin position="1"/>
        <end position="164"/>
    </location>
</feature>
<dbReference type="SUPFAM" id="SSF54495">
    <property type="entry name" value="UBC-like"/>
    <property type="match status" value="1"/>
</dbReference>
<name>A0A132B888_MOLSC</name>
<dbReference type="SMART" id="SM00212">
    <property type="entry name" value="UBCc"/>
    <property type="match status" value="1"/>
</dbReference>
<organism evidence="4 5">
    <name type="scientific">Mollisia scopiformis</name>
    <name type="common">Conifer needle endophyte fungus</name>
    <name type="synonym">Phialocephala scopiformis</name>
    <dbReference type="NCBI Taxonomy" id="149040"/>
    <lineage>
        <taxon>Eukaryota</taxon>
        <taxon>Fungi</taxon>
        <taxon>Dikarya</taxon>
        <taxon>Ascomycota</taxon>
        <taxon>Pezizomycotina</taxon>
        <taxon>Leotiomycetes</taxon>
        <taxon>Helotiales</taxon>
        <taxon>Mollisiaceae</taxon>
        <taxon>Mollisia</taxon>
    </lineage>
</organism>
<dbReference type="Pfam" id="PF00179">
    <property type="entry name" value="UQ_con"/>
    <property type="match status" value="1"/>
</dbReference>
<dbReference type="GO" id="GO:0016740">
    <property type="term" value="F:transferase activity"/>
    <property type="evidence" value="ECO:0007669"/>
    <property type="project" value="UniProtKB-KW"/>
</dbReference>
<evidence type="ECO:0000256" key="1">
    <source>
        <dbReference type="ARBA" id="ARBA00022679"/>
    </source>
</evidence>
<dbReference type="GeneID" id="28825938"/>
<dbReference type="InterPro" id="IPR016135">
    <property type="entry name" value="UBQ-conjugating_enzyme/RWD"/>
</dbReference>
<keyword evidence="5" id="KW-1185">Reference proteome</keyword>
<gene>
    <name evidence="4" type="ORF">LY89DRAFT_691012</name>
</gene>
<dbReference type="Proteomes" id="UP000070700">
    <property type="component" value="Unassembled WGS sequence"/>
</dbReference>
<proteinExistence type="predicted"/>
<evidence type="ECO:0000313" key="5">
    <source>
        <dbReference type="Proteomes" id="UP000070700"/>
    </source>
</evidence>
<dbReference type="Gene3D" id="3.10.110.10">
    <property type="entry name" value="Ubiquitin Conjugating Enzyme"/>
    <property type="match status" value="1"/>
</dbReference>
<dbReference type="KEGG" id="psco:LY89DRAFT_691012"/>
<dbReference type="PANTHER" id="PTHR46116">
    <property type="entry name" value="(E3-INDEPENDENT) E2 UBIQUITIN-CONJUGATING ENZYME"/>
    <property type="match status" value="1"/>
</dbReference>
<dbReference type="RefSeq" id="XP_018062936.1">
    <property type="nucleotide sequence ID" value="XM_018216212.1"/>
</dbReference>